<feature type="binding site" evidence="11">
    <location>
        <position position="178"/>
    </location>
    <ligand>
        <name>substrate</name>
    </ligand>
</feature>
<protein>
    <recommendedName>
        <fullName evidence="11">Dihydroorotate dehydrogenase (quinone)</fullName>
        <ecNumber evidence="11">1.3.5.2</ecNumber>
    </recommendedName>
    <alternativeName>
        <fullName evidence="11">DHOdehase</fullName>
        <shortName evidence="11">DHOD</shortName>
        <shortName evidence="11">DHODase</shortName>
    </alternativeName>
    <alternativeName>
        <fullName evidence="11">Dihydroorotate oxidase</fullName>
    </alternativeName>
</protein>
<keyword evidence="5 11" id="KW-0285">Flavoprotein</keyword>
<feature type="binding site" evidence="11">
    <location>
        <position position="87"/>
    </location>
    <ligand>
        <name>FMN</name>
        <dbReference type="ChEBI" id="CHEBI:58210"/>
    </ligand>
</feature>
<dbReference type="InterPro" id="IPR050074">
    <property type="entry name" value="DHO_dehydrogenase"/>
</dbReference>
<dbReference type="EMBL" id="FQWZ01000008">
    <property type="protein sequence ID" value="SHH28692.1"/>
    <property type="molecule type" value="Genomic_DNA"/>
</dbReference>
<accession>A0A1M5RQX6</accession>
<dbReference type="GO" id="GO:0005737">
    <property type="term" value="C:cytoplasm"/>
    <property type="evidence" value="ECO:0007669"/>
    <property type="project" value="InterPro"/>
</dbReference>
<comment type="catalytic activity">
    <reaction evidence="10 11">
        <text>(S)-dihydroorotate + a quinone = orotate + a quinol</text>
        <dbReference type="Rhea" id="RHEA:30187"/>
        <dbReference type="ChEBI" id="CHEBI:24646"/>
        <dbReference type="ChEBI" id="CHEBI:30839"/>
        <dbReference type="ChEBI" id="CHEBI:30864"/>
        <dbReference type="ChEBI" id="CHEBI:132124"/>
        <dbReference type="EC" id="1.3.5.2"/>
    </reaction>
</comment>
<dbReference type="InterPro" id="IPR005720">
    <property type="entry name" value="Dihydroorotate_DH_cat"/>
</dbReference>
<keyword evidence="8 11" id="KW-0560">Oxidoreductase</keyword>
<dbReference type="SUPFAM" id="SSF51395">
    <property type="entry name" value="FMN-linked oxidoreductases"/>
    <property type="match status" value="1"/>
</dbReference>
<evidence type="ECO:0000256" key="8">
    <source>
        <dbReference type="ARBA" id="ARBA00023002"/>
    </source>
</evidence>
<comment type="similarity">
    <text evidence="4 11">Belongs to the dihydroorotate dehydrogenase family. Type 2 subfamily.</text>
</comment>
<dbReference type="STRING" id="490188.SAMN04488068_3148"/>
<dbReference type="OrthoDB" id="9802377at2"/>
<dbReference type="PIRSF" id="PIRSF000164">
    <property type="entry name" value="DHO_oxidase"/>
    <property type="match status" value="1"/>
</dbReference>
<dbReference type="InterPro" id="IPR012135">
    <property type="entry name" value="Dihydroorotate_DH_1_2"/>
</dbReference>
<dbReference type="HAMAP" id="MF_00225">
    <property type="entry name" value="DHO_dh_type2"/>
    <property type="match status" value="1"/>
</dbReference>
<keyword evidence="14" id="KW-1185">Reference proteome</keyword>
<dbReference type="Gene3D" id="3.20.20.70">
    <property type="entry name" value="Aldolase class I"/>
    <property type="match status" value="1"/>
</dbReference>
<dbReference type="PROSITE" id="PS00911">
    <property type="entry name" value="DHODEHASE_1"/>
    <property type="match status" value="1"/>
</dbReference>
<dbReference type="Pfam" id="PF01180">
    <property type="entry name" value="DHO_dh"/>
    <property type="match status" value="1"/>
</dbReference>
<dbReference type="GO" id="GO:0005886">
    <property type="term" value="C:plasma membrane"/>
    <property type="evidence" value="ECO:0007669"/>
    <property type="project" value="UniProtKB-SubCell"/>
</dbReference>
<dbReference type="PANTHER" id="PTHR48109">
    <property type="entry name" value="DIHYDROOROTATE DEHYDROGENASE (QUINONE), MITOCHONDRIAL-RELATED"/>
    <property type="match status" value="1"/>
</dbReference>
<feature type="binding site" evidence="11">
    <location>
        <begin position="247"/>
        <end position="248"/>
    </location>
    <ligand>
        <name>substrate</name>
    </ligand>
</feature>
<evidence type="ECO:0000313" key="14">
    <source>
        <dbReference type="Proteomes" id="UP000199758"/>
    </source>
</evidence>
<dbReference type="GO" id="GO:0006207">
    <property type="term" value="P:'de novo' pyrimidine nucleobase biosynthetic process"/>
    <property type="evidence" value="ECO:0007669"/>
    <property type="project" value="UniProtKB-UniRule"/>
</dbReference>
<dbReference type="AlphaFoldDB" id="A0A1M5RQX6"/>
<dbReference type="GO" id="GO:0106430">
    <property type="term" value="F:dihydroorotate dehydrogenase (quinone) activity"/>
    <property type="evidence" value="ECO:0007669"/>
    <property type="project" value="UniProtKB-EC"/>
</dbReference>
<keyword evidence="7 11" id="KW-0665">Pyrimidine biosynthesis</keyword>
<feature type="binding site" evidence="11">
    <location>
        <begin position="63"/>
        <end position="67"/>
    </location>
    <ligand>
        <name>FMN</name>
        <dbReference type="ChEBI" id="CHEBI:58210"/>
    </ligand>
</feature>
<dbReference type="RefSeq" id="WP_072899102.1">
    <property type="nucleotide sequence ID" value="NZ_FQWZ01000008.1"/>
</dbReference>
<feature type="binding site" evidence="11">
    <location>
        <begin position="319"/>
        <end position="320"/>
    </location>
    <ligand>
        <name>FMN</name>
        <dbReference type="ChEBI" id="CHEBI:58210"/>
    </ligand>
</feature>
<dbReference type="CDD" id="cd04738">
    <property type="entry name" value="DHOD_2_like"/>
    <property type="match status" value="1"/>
</dbReference>
<organism evidence="13 14">
    <name type="scientific">Hydrocarboniphaga daqingensis</name>
    <dbReference type="NCBI Taxonomy" id="490188"/>
    <lineage>
        <taxon>Bacteria</taxon>
        <taxon>Pseudomonadati</taxon>
        <taxon>Pseudomonadota</taxon>
        <taxon>Gammaproteobacteria</taxon>
        <taxon>Nevskiales</taxon>
        <taxon>Nevskiaceae</taxon>
        <taxon>Hydrocarboniphaga</taxon>
    </lineage>
</organism>
<dbReference type="NCBIfam" id="TIGR01036">
    <property type="entry name" value="pyrD_sub2"/>
    <property type="match status" value="1"/>
</dbReference>
<comment type="cofactor">
    <cofactor evidence="11">
        <name>FMN</name>
        <dbReference type="ChEBI" id="CHEBI:58210"/>
    </cofactor>
    <text evidence="11">Binds 1 FMN per subunit.</text>
</comment>
<keyword evidence="9 11" id="KW-0472">Membrane</keyword>
<dbReference type="NCBIfam" id="NF003646">
    <property type="entry name" value="PRK05286.1-4"/>
    <property type="match status" value="1"/>
</dbReference>
<feature type="binding site" evidence="11">
    <location>
        <position position="298"/>
    </location>
    <ligand>
        <name>FMN</name>
        <dbReference type="ChEBI" id="CHEBI:58210"/>
    </ligand>
</feature>
<feature type="binding site" evidence="11">
    <location>
        <position position="218"/>
    </location>
    <ligand>
        <name>FMN</name>
        <dbReference type="ChEBI" id="CHEBI:58210"/>
    </ligand>
</feature>
<evidence type="ECO:0000256" key="3">
    <source>
        <dbReference type="ARBA" id="ARBA00005161"/>
    </source>
</evidence>
<dbReference type="UniPathway" id="UPA00070">
    <property type="reaction ID" value="UER00946"/>
</dbReference>
<evidence type="ECO:0000256" key="5">
    <source>
        <dbReference type="ARBA" id="ARBA00022630"/>
    </source>
</evidence>
<comment type="pathway">
    <text evidence="3 11">Pyrimidine metabolism; UMP biosynthesis via de novo pathway; orotate from (S)-dihydroorotate (quinone route): step 1/1.</text>
</comment>
<dbReference type="InterPro" id="IPR001295">
    <property type="entry name" value="Dihydroorotate_DH_CS"/>
</dbReference>
<feature type="binding site" evidence="11">
    <location>
        <position position="269"/>
    </location>
    <ligand>
        <name>FMN</name>
        <dbReference type="ChEBI" id="CHEBI:58210"/>
    </ligand>
</feature>
<evidence type="ECO:0000256" key="7">
    <source>
        <dbReference type="ARBA" id="ARBA00022975"/>
    </source>
</evidence>
<evidence type="ECO:0000313" key="13">
    <source>
        <dbReference type="EMBL" id="SHH28692.1"/>
    </source>
</evidence>
<feature type="binding site" evidence="11">
    <location>
        <position position="67"/>
    </location>
    <ligand>
        <name>substrate</name>
    </ligand>
</feature>
<dbReference type="EC" id="1.3.5.2" evidence="11"/>
<feature type="binding site" evidence="11">
    <location>
        <position position="246"/>
    </location>
    <ligand>
        <name>FMN</name>
        <dbReference type="ChEBI" id="CHEBI:58210"/>
    </ligand>
</feature>
<dbReference type="PANTHER" id="PTHR48109:SF4">
    <property type="entry name" value="DIHYDROOROTATE DEHYDROGENASE (QUINONE), MITOCHONDRIAL"/>
    <property type="match status" value="1"/>
</dbReference>
<proteinExistence type="inferred from homology"/>
<dbReference type="InterPro" id="IPR005719">
    <property type="entry name" value="Dihydroorotate_DH_2"/>
</dbReference>
<feature type="domain" description="Dihydroorotate dehydrogenase catalytic" evidence="12">
    <location>
        <begin position="48"/>
        <end position="337"/>
    </location>
</feature>
<feature type="binding site" evidence="11">
    <location>
        <position position="140"/>
    </location>
    <ligand>
        <name>FMN</name>
        <dbReference type="ChEBI" id="CHEBI:58210"/>
    </ligand>
</feature>
<feature type="active site" description="Nucleophile" evidence="11">
    <location>
        <position position="176"/>
    </location>
</feature>
<evidence type="ECO:0000256" key="1">
    <source>
        <dbReference type="ARBA" id="ARBA00003125"/>
    </source>
</evidence>
<dbReference type="NCBIfam" id="NF003644">
    <property type="entry name" value="PRK05286.1-1"/>
    <property type="match status" value="1"/>
</dbReference>
<name>A0A1M5RQX6_9GAMM</name>
<comment type="function">
    <text evidence="1 11">Catalyzes the conversion of dihydroorotate to orotate with quinone as electron acceptor.</text>
</comment>
<dbReference type="NCBIfam" id="NF003652">
    <property type="entry name" value="PRK05286.2-5"/>
    <property type="match status" value="1"/>
</dbReference>
<dbReference type="InterPro" id="IPR013785">
    <property type="entry name" value="Aldolase_TIM"/>
</dbReference>
<feature type="binding site" evidence="11">
    <location>
        <position position="173"/>
    </location>
    <ligand>
        <name>substrate</name>
    </ligand>
</feature>
<feature type="binding site" evidence="11">
    <location>
        <position position="173"/>
    </location>
    <ligand>
        <name>FMN</name>
        <dbReference type="ChEBI" id="CHEBI:58210"/>
    </ligand>
</feature>
<sequence>MSGLYTLARTALFSIDAERAHDLTLELFRRAPQLATAPFARAAVDDPVELLGLEFRNRVGLAAGLDKNGACLRAWDRLGFGFVEVGTVTPRPQPGNPKPRMFRLPEHQALINRLGFNNLGVDALLRNVDEADFGGVLGINIGKNATTPIENAVDDYRLCLQKVYAAADYVTVNISSPNTKNLRDLQDESRLHALLSDLVATAAGLAQRHGKRVPLLVKIAPDVSIEQLDGVVTAAREAGVDGLIATNTTIDRAAVQGSEHASEAGGLSGAPLRTASTETLRRLRHRVGSDFVLVGVGGVMSGADARAKREAGADLVQLYTGFIYRGPSLIAEAARALKS</sequence>
<evidence type="ECO:0000259" key="12">
    <source>
        <dbReference type="Pfam" id="PF01180"/>
    </source>
</evidence>
<evidence type="ECO:0000256" key="11">
    <source>
        <dbReference type="HAMAP-Rule" id="MF_00225"/>
    </source>
</evidence>
<keyword evidence="6 11" id="KW-0288">FMN</keyword>
<comment type="subunit">
    <text evidence="11">Monomer.</text>
</comment>
<evidence type="ECO:0000256" key="4">
    <source>
        <dbReference type="ARBA" id="ARBA00005359"/>
    </source>
</evidence>
<evidence type="ECO:0000256" key="10">
    <source>
        <dbReference type="ARBA" id="ARBA00048639"/>
    </source>
</evidence>
<gene>
    <name evidence="11" type="primary">pyrD</name>
    <name evidence="13" type="ORF">SAMN04488068_3148</name>
</gene>
<evidence type="ECO:0000256" key="6">
    <source>
        <dbReference type="ARBA" id="ARBA00022643"/>
    </source>
</evidence>
<keyword evidence="11" id="KW-1003">Cell membrane</keyword>
<evidence type="ECO:0000256" key="9">
    <source>
        <dbReference type="ARBA" id="ARBA00023136"/>
    </source>
</evidence>
<dbReference type="GO" id="GO:0044205">
    <property type="term" value="P:'de novo' UMP biosynthetic process"/>
    <property type="evidence" value="ECO:0007669"/>
    <property type="project" value="UniProtKB-UniRule"/>
</dbReference>
<feature type="binding site" evidence="11">
    <location>
        <begin position="112"/>
        <end position="116"/>
    </location>
    <ligand>
        <name>substrate</name>
    </ligand>
</feature>
<reference evidence="13 14" key="1">
    <citation type="submission" date="2016-11" db="EMBL/GenBank/DDBJ databases">
        <authorList>
            <person name="Jaros S."/>
            <person name="Januszkiewicz K."/>
            <person name="Wedrychowicz H."/>
        </authorList>
    </citation>
    <scope>NUCLEOTIDE SEQUENCE [LARGE SCALE GENOMIC DNA]</scope>
    <source>
        <strain evidence="13 14">CGMCC 1.7049</strain>
    </source>
</reference>
<dbReference type="NCBIfam" id="NF003645">
    <property type="entry name" value="PRK05286.1-2"/>
    <property type="match status" value="1"/>
</dbReference>
<dbReference type="Proteomes" id="UP000199758">
    <property type="component" value="Unassembled WGS sequence"/>
</dbReference>
<comment type="subcellular location">
    <subcellularLocation>
        <location evidence="11">Cell membrane</location>
        <topology evidence="11">Peripheral membrane protein</topology>
    </subcellularLocation>
    <subcellularLocation>
        <location evidence="2">Membrane</location>
    </subcellularLocation>
</comment>
<evidence type="ECO:0000256" key="2">
    <source>
        <dbReference type="ARBA" id="ARBA00004370"/>
    </source>
</evidence>